<dbReference type="AlphaFoldDB" id="A0A151GC04"/>
<keyword evidence="2" id="KW-1133">Transmembrane helix</keyword>
<dbReference type="EMBL" id="LAYC01000003">
    <property type="protein sequence ID" value="KYK54637.1"/>
    <property type="molecule type" value="Genomic_DNA"/>
</dbReference>
<evidence type="ECO:0000256" key="2">
    <source>
        <dbReference type="SAM" id="Phobius"/>
    </source>
</evidence>
<feature type="region of interest" description="Disordered" evidence="1">
    <location>
        <begin position="525"/>
        <end position="551"/>
    </location>
</feature>
<gene>
    <name evidence="3" type="ORF">DCS_06597</name>
</gene>
<organism evidence="3 4">
    <name type="scientific">Drechmeria coniospora</name>
    <name type="common">Nematophagous fungus</name>
    <name type="synonym">Meria coniospora</name>
    <dbReference type="NCBI Taxonomy" id="98403"/>
    <lineage>
        <taxon>Eukaryota</taxon>
        <taxon>Fungi</taxon>
        <taxon>Dikarya</taxon>
        <taxon>Ascomycota</taxon>
        <taxon>Pezizomycotina</taxon>
        <taxon>Sordariomycetes</taxon>
        <taxon>Hypocreomycetidae</taxon>
        <taxon>Hypocreales</taxon>
        <taxon>Ophiocordycipitaceae</taxon>
        <taxon>Drechmeria</taxon>
    </lineage>
</organism>
<keyword evidence="2" id="KW-0472">Membrane</keyword>
<protein>
    <recommendedName>
        <fullName evidence="5">Transmembrane protein</fullName>
    </recommendedName>
</protein>
<feature type="compositionally biased region" description="Low complexity" evidence="1">
    <location>
        <begin position="338"/>
        <end position="366"/>
    </location>
</feature>
<feature type="transmembrane region" description="Helical" evidence="2">
    <location>
        <begin position="829"/>
        <end position="848"/>
    </location>
</feature>
<dbReference type="InParanoid" id="A0A151GC04"/>
<name>A0A151GC04_DRECN</name>
<comment type="caution">
    <text evidence="3">The sequence shown here is derived from an EMBL/GenBank/DDBJ whole genome shotgun (WGS) entry which is preliminary data.</text>
</comment>
<accession>A0A151GC04</accession>
<dbReference type="STRING" id="98403.A0A151GC04"/>
<evidence type="ECO:0000313" key="4">
    <source>
        <dbReference type="Proteomes" id="UP000076580"/>
    </source>
</evidence>
<evidence type="ECO:0000313" key="3">
    <source>
        <dbReference type="EMBL" id="KYK54637.1"/>
    </source>
</evidence>
<keyword evidence="4" id="KW-1185">Reference proteome</keyword>
<evidence type="ECO:0008006" key="5">
    <source>
        <dbReference type="Google" id="ProtNLM"/>
    </source>
</evidence>
<feature type="region of interest" description="Disordered" evidence="1">
    <location>
        <begin position="335"/>
        <end position="384"/>
    </location>
</feature>
<feature type="compositionally biased region" description="Polar residues" evidence="1">
    <location>
        <begin position="528"/>
        <end position="537"/>
    </location>
</feature>
<feature type="region of interest" description="Disordered" evidence="1">
    <location>
        <begin position="624"/>
        <end position="699"/>
    </location>
</feature>
<feature type="compositionally biased region" description="Polar residues" evidence="1">
    <location>
        <begin position="624"/>
        <end position="637"/>
    </location>
</feature>
<sequence length="851" mass="92452">MSLVCPQGISPQAHRLKAREHPGASTLSLIQMMQPVPEGSMLSTGGGASKRDGAYYSSDIVMSAPLANDNPFTVTEDDPGFHLEQVHGRHVGAPMAIAGRPEHLHSPSVGSVKSSQTLASLAEFGEDKSAAGKVGSEWETVAADEEFDDAAQPSSTFQNHVALRLQNFCGHPSHRASFAQRSRSDFGSPSDDVRRGEQSNAVAAVVPALPPVTVDEEKLDKGVEAKPMDRSDGNGIESTWSRRCPEKLGLGRRMSCQLATSNSITSSSLSVDRFRYDEGAYPNFLRSGVKLEGLETSRHAKCRPDLLVTMNQPMPRRNFEQHGTRPKVDDAVKVPVIRSGARPRASSRSDSSDDAAGQTLTLTLTRTHTDPDTDGDWQTVTTERGQRPLCEIEINLVKGAGSSLADVSDVFAIGDGDLAGMGTGSAGNGSAETRLRGPRTDSTAVPRSAKHNATRMLDRTELWTSSGSRSNHQDGSHQIPPLPARAAAAIRRFSASFRHQSTMPSLSIFEMQDWNNSYESLESVLEQARNSHQSQPSAPREPPKVPETPATIPNKAAFASGFWQGNSGHLSQEWTPSGVQMLPFSLISLPDAAVLQQLRMARGEEDHTDLPGIFAARARSTRSETFSTLSSRNSPLTPLTPPSADPRNSLPFSTPVKPAAVYQGRNSRKNAKTSVDTPRGRIQLPASLSIGPHVPNASRPRSSALWHELGLHDSRSMMSSRAIRPSGFSSRTMQGRRRHADVSFEMFSRSETELIESARKDMLFYQSRVQTEDERHKAVFLSIVALAVLLPPIGLLALFGRFDSVVSWYSHGATHSLTGEQRGILKQQLIAEGVVYLVLVIFLAVHFTRHT</sequence>
<reference evidence="3 4" key="1">
    <citation type="journal article" date="2016" name="Sci. Rep.">
        <title>Insights into Adaptations to a Near-Obligate Nematode Endoparasitic Lifestyle from the Finished Genome of Drechmeria coniospora.</title>
        <authorList>
            <person name="Zhang L."/>
            <person name="Zhou Z."/>
            <person name="Guo Q."/>
            <person name="Fokkens L."/>
            <person name="Miskei M."/>
            <person name="Pocsi I."/>
            <person name="Zhang W."/>
            <person name="Chen M."/>
            <person name="Wang L."/>
            <person name="Sun Y."/>
            <person name="Donzelli B.G."/>
            <person name="Gibson D.M."/>
            <person name="Nelson D.R."/>
            <person name="Luo J.G."/>
            <person name="Rep M."/>
            <person name="Liu H."/>
            <person name="Yang S."/>
            <person name="Wang J."/>
            <person name="Krasnoff S.B."/>
            <person name="Xu Y."/>
            <person name="Molnar I."/>
            <person name="Lin M."/>
        </authorList>
    </citation>
    <scope>NUCLEOTIDE SEQUENCE [LARGE SCALE GENOMIC DNA]</scope>
    <source>
        <strain evidence="3 4">ARSEF 6962</strain>
    </source>
</reference>
<evidence type="ECO:0000256" key="1">
    <source>
        <dbReference type="SAM" id="MobiDB-lite"/>
    </source>
</evidence>
<feature type="region of interest" description="Disordered" evidence="1">
    <location>
        <begin position="420"/>
        <end position="455"/>
    </location>
</feature>
<feature type="region of interest" description="Disordered" evidence="1">
    <location>
        <begin position="1"/>
        <end position="22"/>
    </location>
</feature>
<dbReference type="RefSeq" id="XP_040653989.1">
    <property type="nucleotide sequence ID" value="XM_040803885.1"/>
</dbReference>
<proteinExistence type="predicted"/>
<feature type="region of interest" description="Disordered" evidence="1">
    <location>
        <begin position="176"/>
        <end position="196"/>
    </location>
</feature>
<keyword evidence="2" id="KW-0812">Transmembrane</keyword>
<dbReference type="Proteomes" id="UP000076580">
    <property type="component" value="Chromosome 03"/>
</dbReference>
<dbReference type="GeneID" id="63719240"/>
<feature type="transmembrane region" description="Helical" evidence="2">
    <location>
        <begin position="778"/>
        <end position="799"/>
    </location>
</feature>